<accession>A0A914WHM0</accession>
<keyword evidence="1" id="KW-1185">Reference proteome</keyword>
<evidence type="ECO:0000313" key="2">
    <source>
        <dbReference type="WBParaSite" id="PSAMB.scaffold4036size15925.g23281.t1"/>
    </source>
</evidence>
<dbReference type="Proteomes" id="UP000887566">
    <property type="component" value="Unplaced"/>
</dbReference>
<name>A0A914WHM0_9BILA</name>
<proteinExistence type="predicted"/>
<protein>
    <submittedName>
        <fullName evidence="2">Uncharacterized protein</fullName>
    </submittedName>
</protein>
<dbReference type="AlphaFoldDB" id="A0A914WHM0"/>
<sequence>MPRYLTSIVIEASLSEQNASMIANVMGAKRTTINSIISKFPKEGHIEAKQRGGVEAYKHTADQKNFVCHGLVVTGVVERVASGEVEVAAAGFANFRQIDDVEVDTLSFRFEHGGSKINPQSLIKVAGKDHLASDFKKIAIEQIVLLANGTLQLFRI</sequence>
<dbReference type="WBParaSite" id="PSAMB.scaffold4036size15925.g23281.t1">
    <property type="protein sequence ID" value="PSAMB.scaffold4036size15925.g23281.t1"/>
    <property type="gene ID" value="PSAMB.scaffold4036size15925.g23281"/>
</dbReference>
<reference evidence="2" key="1">
    <citation type="submission" date="2022-11" db="UniProtKB">
        <authorList>
            <consortium name="WormBaseParasite"/>
        </authorList>
    </citation>
    <scope>IDENTIFICATION</scope>
</reference>
<evidence type="ECO:0000313" key="1">
    <source>
        <dbReference type="Proteomes" id="UP000887566"/>
    </source>
</evidence>
<dbReference type="Gene3D" id="1.10.10.10">
    <property type="entry name" value="Winged helix-like DNA-binding domain superfamily/Winged helix DNA-binding domain"/>
    <property type="match status" value="1"/>
</dbReference>
<organism evidence="1 2">
    <name type="scientific">Plectus sambesii</name>
    <dbReference type="NCBI Taxonomy" id="2011161"/>
    <lineage>
        <taxon>Eukaryota</taxon>
        <taxon>Metazoa</taxon>
        <taxon>Ecdysozoa</taxon>
        <taxon>Nematoda</taxon>
        <taxon>Chromadorea</taxon>
        <taxon>Plectida</taxon>
        <taxon>Plectina</taxon>
        <taxon>Plectoidea</taxon>
        <taxon>Plectidae</taxon>
        <taxon>Plectus</taxon>
    </lineage>
</organism>
<dbReference type="InterPro" id="IPR036388">
    <property type="entry name" value="WH-like_DNA-bd_sf"/>
</dbReference>